<evidence type="ECO:0000313" key="2">
    <source>
        <dbReference type="Proteomes" id="UP000003477"/>
    </source>
</evidence>
<gene>
    <name evidence="1" type="ORF">CWATWH0003_0693</name>
</gene>
<evidence type="ECO:0000313" key="1">
    <source>
        <dbReference type="EMBL" id="EHJ14645.1"/>
    </source>
</evidence>
<protein>
    <submittedName>
        <fullName evidence="1">Uncharacterized protein</fullName>
    </submittedName>
</protein>
<dbReference type="RefSeq" id="WP_007309279.1">
    <property type="nucleotide sequence ID" value="NZ_AESD01000117.1"/>
</dbReference>
<dbReference type="Proteomes" id="UP000003477">
    <property type="component" value="Unassembled WGS sequence"/>
</dbReference>
<organism evidence="1 2">
    <name type="scientific">Crocosphaera watsonii WH 0003</name>
    <dbReference type="NCBI Taxonomy" id="423471"/>
    <lineage>
        <taxon>Bacteria</taxon>
        <taxon>Bacillati</taxon>
        <taxon>Cyanobacteriota</taxon>
        <taxon>Cyanophyceae</taxon>
        <taxon>Oscillatoriophycideae</taxon>
        <taxon>Chroococcales</taxon>
        <taxon>Aphanothecaceae</taxon>
        <taxon>Crocosphaera</taxon>
    </lineage>
</organism>
<dbReference type="AlphaFoldDB" id="G5IZK2"/>
<dbReference type="EMBL" id="AESD01000117">
    <property type="protein sequence ID" value="EHJ14645.1"/>
    <property type="molecule type" value="Genomic_DNA"/>
</dbReference>
<dbReference type="PATRIC" id="fig|423471.3.peg.633"/>
<name>G5IZK2_CROWT</name>
<sequence length="48" mass="5630">MKKRNINILSRTEALRRAQKIVARYAKNCSLARELISERRQEAEAENT</sequence>
<comment type="caution">
    <text evidence="1">The sequence shown here is derived from an EMBL/GenBank/DDBJ whole genome shotgun (WGS) entry which is preliminary data.</text>
</comment>
<accession>G5IZK2</accession>
<proteinExistence type="predicted"/>
<dbReference type="GeneID" id="88769603"/>
<reference evidence="1 2" key="1">
    <citation type="journal article" date="2011" name="Front. Microbiol.">
        <title>Two Strains of Crocosphaera watsonii with Highly Conserved Genomes are Distinguished by Strain-Specific Features.</title>
        <authorList>
            <person name="Bench S.R."/>
            <person name="Ilikchyan I.N."/>
            <person name="Tripp H.J."/>
            <person name="Zehr J.P."/>
        </authorList>
    </citation>
    <scope>NUCLEOTIDE SEQUENCE [LARGE SCALE GENOMIC DNA]</scope>
    <source>
        <strain evidence="1 2">WH 0003</strain>
    </source>
</reference>